<dbReference type="InterPro" id="IPR036291">
    <property type="entry name" value="NAD(P)-bd_dom_sf"/>
</dbReference>
<dbReference type="EMBL" id="JAVRRF010000013">
    <property type="protein sequence ID" value="KAK5059175.1"/>
    <property type="molecule type" value="Genomic_DNA"/>
</dbReference>
<dbReference type="PANTHER" id="PTHR43618:SF18">
    <property type="entry name" value="SHORT CHAIN DEHYDROGENASE_REDUCTASE FAMILY (AFU_ORTHOLOGUE AFUA_5G12480)"/>
    <property type="match status" value="1"/>
</dbReference>
<keyword evidence="3" id="KW-0560">Oxidoreductase</keyword>
<keyword evidence="5" id="KW-1185">Reference proteome</keyword>
<dbReference type="SUPFAM" id="SSF51735">
    <property type="entry name" value="NAD(P)-binding Rossmann-fold domains"/>
    <property type="match status" value="1"/>
</dbReference>
<keyword evidence="2" id="KW-0521">NADP</keyword>
<comment type="caution">
    <text evidence="4">The sequence shown here is derived from an EMBL/GenBank/DDBJ whole genome shotgun (WGS) entry which is preliminary data.</text>
</comment>
<dbReference type="InterPro" id="IPR052178">
    <property type="entry name" value="Sec_Metab_Biosynth_SDR"/>
</dbReference>
<name>A0ABR0J9A4_9EURO</name>
<dbReference type="Proteomes" id="UP001345691">
    <property type="component" value="Unassembled WGS sequence"/>
</dbReference>
<evidence type="ECO:0000256" key="3">
    <source>
        <dbReference type="ARBA" id="ARBA00023002"/>
    </source>
</evidence>
<dbReference type="PANTHER" id="PTHR43618">
    <property type="entry name" value="7-ALPHA-HYDROXYSTEROID DEHYDROGENASE"/>
    <property type="match status" value="1"/>
</dbReference>
<evidence type="ECO:0000313" key="5">
    <source>
        <dbReference type="Proteomes" id="UP001345691"/>
    </source>
</evidence>
<organism evidence="4 5">
    <name type="scientific">Exophiala sideris</name>
    <dbReference type="NCBI Taxonomy" id="1016849"/>
    <lineage>
        <taxon>Eukaryota</taxon>
        <taxon>Fungi</taxon>
        <taxon>Dikarya</taxon>
        <taxon>Ascomycota</taxon>
        <taxon>Pezizomycotina</taxon>
        <taxon>Eurotiomycetes</taxon>
        <taxon>Chaetothyriomycetidae</taxon>
        <taxon>Chaetothyriales</taxon>
        <taxon>Herpotrichiellaceae</taxon>
        <taxon>Exophiala</taxon>
    </lineage>
</organism>
<reference evidence="4 5" key="1">
    <citation type="submission" date="2023-08" db="EMBL/GenBank/DDBJ databases">
        <title>Black Yeasts Isolated from many extreme environments.</title>
        <authorList>
            <person name="Coleine C."/>
            <person name="Stajich J.E."/>
            <person name="Selbmann L."/>
        </authorList>
    </citation>
    <scope>NUCLEOTIDE SEQUENCE [LARGE SCALE GENOMIC DNA]</scope>
    <source>
        <strain evidence="4 5">CCFEE 6328</strain>
    </source>
</reference>
<dbReference type="Pfam" id="PF13561">
    <property type="entry name" value="adh_short_C2"/>
    <property type="match status" value="1"/>
</dbReference>
<evidence type="ECO:0008006" key="6">
    <source>
        <dbReference type="Google" id="ProtNLM"/>
    </source>
</evidence>
<evidence type="ECO:0000313" key="4">
    <source>
        <dbReference type="EMBL" id="KAK5059175.1"/>
    </source>
</evidence>
<comment type="similarity">
    <text evidence="1">Belongs to the short-chain dehydrogenases/reductases (SDR) family.</text>
</comment>
<evidence type="ECO:0000256" key="1">
    <source>
        <dbReference type="ARBA" id="ARBA00006484"/>
    </source>
</evidence>
<dbReference type="CDD" id="cd05233">
    <property type="entry name" value="SDR_c"/>
    <property type="match status" value="1"/>
</dbReference>
<dbReference type="InterPro" id="IPR002347">
    <property type="entry name" value="SDR_fam"/>
</dbReference>
<dbReference type="Gene3D" id="3.40.50.720">
    <property type="entry name" value="NAD(P)-binding Rossmann-like Domain"/>
    <property type="match status" value="1"/>
</dbReference>
<proteinExistence type="inferred from homology"/>
<accession>A0ABR0J9A4</accession>
<sequence>MADLNITRLFNVKDMVFVITGGGSGLGEIMASALDANGASKVFILGRREASLKKVAENAVNKTIIPVVCDVTSKDSLSAAATFIEKESPFVNAVIANSGAVGPVTSLPPRPADATIADIQQQLWDTSYDESQTALSVNVLGSFYTFLAFLKLLEAGNNHDDSRGKKDFIQSQFITTTSMGGLTREENPGYPYMASKAGLWHLTKSLATKFAKLGIRANSIAPGLYITEMTEFASGGQDWSVPGSLPKDFIPMTRTGSKEDIAGAILFLCSRAGAYVNGNVILSEGGVVSVQPASY</sequence>
<gene>
    <name evidence="4" type="ORF">LTR69_006464</name>
</gene>
<protein>
    <recommendedName>
        <fullName evidence="6">Short chain dehydrogenase/reductase family</fullName>
    </recommendedName>
</protein>
<evidence type="ECO:0000256" key="2">
    <source>
        <dbReference type="ARBA" id="ARBA00022857"/>
    </source>
</evidence>
<dbReference type="PRINTS" id="PR00081">
    <property type="entry name" value="GDHRDH"/>
</dbReference>